<name>A0A210PWK6_MIZYE</name>
<reference evidence="6 7" key="1">
    <citation type="journal article" date="2017" name="Nat. Ecol. Evol.">
        <title>Scallop genome provides insights into evolution of bilaterian karyotype and development.</title>
        <authorList>
            <person name="Wang S."/>
            <person name="Zhang J."/>
            <person name="Jiao W."/>
            <person name="Li J."/>
            <person name="Xun X."/>
            <person name="Sun Y."/>
            <person name="Guo X."/>
            <person name="Huan P."/>
            <person name="Dong B."/>
            <person name="Zhang L."/>
            <person name="Hu X."/>
            <person name="Sun X."/>
            <person name="Wang J."/>
            <person name="Zhao C."/>
            <person name="Wang Y."/>
            <person name="Wang D."/>
            <person name="Huang X."/>
            <person name="Wang R."/>
            <person name="Lv J."/>
            <person name="Li Y."/>
            <person name="Zhang Z."/>
            <person name="Liu B."/>
            <person name="Lu W."/>
            <person name="Hui Y."/>
            <person name="Liang J."/>
            <person name="Zhou Z."/>
            <person name="Hou R."/>
            <person name="Li X."/>
            <person name="Liu Y."/>
            <person name="Li H."/>
            <person name="Ning X."/>
            <person name="Lin Y."/>
            <person name="Zhao L."/>
            <person name="Xing Q."/>
            <person name="Dou J."/>
            <person name="Li Y."/>
            <person name="Mao J."/>
            <person name="Guo H."/>
            <person name="Dou H."/>
            <person name="Li T."/>
            <person name="Mu C."/>
            <person name="Jiang W."/>
            <person name="Fu Q."/>
            <person name="Fu X."/>
            <person name="Miao Y."/>
            <person name="Liu J."/>
            <person name="Yu Q."/>
            <person name="Li R."/>
            <person name="Liao H."/>
            <person name="Li X."/>
            <person name="Kong Y."/>
            <person name="Jiang Z."/>
            <person name="Chourrout D."/>
            <person name="Li R."/>
            <person name="Bao Z."/>
        </authorList>
    </citation>
    <scope>NUCLEOTIDE SEQUENCE [LARGE SCALE GENOMIC DNA]</scope>
    <source>
        <strain evidence="6 7">PY_sf001</strain>
    </source>
</reference>
<dbReference type="PANTHER" id="PTHR46513:SF44">
    <property type="entry name" value="LDL RECEPTOR RELATED PROTEIN 4"/>
    <property type="match status" value="1"/>
</dbReference>
<evidence type="ECO:0000259" key="5">
    <source>
        <dbReference type="PROSITE" id="PS01186"/>
    </source>
</evidence>
<feature type="repeat" description="LDL-receptor class B" evidence="1">
    <location>
        <begin position="842"/>
        <end position="884"/>
    </location>
</feature>
<evidence type="ECO:0000256" key="4">
    <source>
        <dbReference type="SAM" id="SignalP"/>
    </source>
</evidence>
<feature type="repeat" description="LDL-receptor class B" evidence="1">
    <location>
        <begin position="172"/>
        <end position="215"/>
    </location>
</feature>
<evidence type="ECO:0000313" key="6">
    <source>
        <dbReference type="EMBL" id="OWF40871.1"/>
    </source>
</evidence>
<dbReference type="EMBL" id="NEDP02005440">
    <property type="protein sequence ID" value="OWF40871.1"/>
    <property type="molecule type" value="Genomic_DNA"/>
</dbReference>
<dbReference type="OrthoDB" id="9990982at2759"/>
<evidence type="ECO:0000256" key="1">
    <source>
        <dbReference type="PROSITE-ProRule" id="PRU00461"/>
    </source>
</evidence>
<dbReference type="PANTHER" id="PTHR46513">
    <property type="entry name" value="VITELLOGENIN RECEPTOR-LIKE PROTEIN-RELATED-RELATED"/>
    <property type="match status" value="1"/>
</dbReference>
<feature type="repeat" description="LDL-receptor class B" evidence="1">
    <location>
        <begin position="83"/>
        <end position="126"/>
    </location>
</feature>
<feature type="repeat" description="LDL-receptor class B" evidence="1">
    <location>
        <begin position="216"/>
        <end position="258"/>
    </location>
</feature>
<dbReference type="AlphaFoldDB" id="A0A210PWK6"/>
<gene>
    <name evidence="6" type="ORF">KP79_PYT20224</name>
</gene>
<dbReference type="SMART" id="SM00135">
    <property type="entry name" value="LY"/>
    <property type="match status" value="12"/>
</dbReference>
<evidence type="ECO:0000256" key="2">
    <source>
        <dbReference type="SAM" id="MobiDB-lite"/>
    </source>
</evidence>
<dbReference type="PROSITE" id="PS01186">
    <property type="entry name" value="EGF_2"/>
    <property type="match status" value="2"/>
</dbReference>
<keyword evidence="4" id="KW-0732">Signal</keyword>
<dbReference type="SUPFAM" id="SSF63825">
    <property type="entry name" value="YWTD domain"/>
    <property type="match status" value="3"/>
</dbReference>
<dbReference type="SUPFAM" id="SSF57184">
    <property type="entry name" value="Growth factor receptor domain"/>
    <property type="match status" value="1"/>
</dbReference>
<dbReference type="InterPro" id="IPR050778">
    <property type="entry name" value="Cueball_EGF_LRP_Nidogen"/>
</dbReference>
<dbReference type="InterPro" id="IPR000742">
    <property type="entry name" value="EGF"/>
</dbReference>
<dbReference type="InterPro" id="IPR011042">
    <property type="entry name" value="6-blade_b-propeller_TolB-like"/>
</dbReference>
<proteinExistence type="predicted"/>
<feature type="repeat" description="LDL-receptor class B" evidence="1">
    <location>
        <begin position="442"/>
        <end position="484"/>
    </location>
</feature>
<dbReference type="Pfam" id="PF00058">
    <property type="entry name" value="Ldl_recept_b"/>
    <property type="match status" value="5"/>
</dbReference>
<feature type="region of interest" description="Disordered" evidence="2">
    <location>
        <begin position="973"/>
        <end position="994"/>
    </location>
</feature>
<dbReference type="Gene3D" id="2.120.10.30">
    <property type="entry name" value="TolB, C-terminal domain"/>
    <property type="match status" value="3"/>
</dbReference>
<feature type="transmembrane region" description="Helical" evidence="3">
    <location>
        <begin position="1002"/>
        <end position="1029"/>
    </location>
</feature>
<dbReference type="InterPro" id="IPR000033">
    <property type="entry name" value="LDLR_classB_rpt"/>
</dbReference>
<keyword evidence="3" id="KW-1133">Transmembrane helix</keyword>
<evidence type="ECO:0000313" key="7">
    <source>
        <dbReference type="Proteomes" id="UP000242188"/>
    </source>
</evidence>
<feature type="repeat" description="LDL-receptor class B" evidence="1">
    <location>
        <begin position="797"/>
        <end position="841"/>
    </location>
</feature>
<dbReference type="PROSITE" id="PS51120">
    <property type="entry name" value="LDLRB"/>
    <property type="match status" value="7"/>
</dbReference>
<dbReference type="Proteomes" id="UP000242188">
    <property type="component" value="Unassembled WGS sequence"/>
</dbReference>
<feature type="domain" description="EGF-like" evidence="5">
    <location>
        <begin position="326"/>
        <end position="341"/>
    </location>
</feature>
<keyword evidence="3" id="KW-0812">Transmembrane</keyword>
<keyword evidence="6" id="KW-0675">Receptor</keyword>
<comment type="caution">
    <text evidence="6">The sequence shown here is derived from an EMBL/GenBank/DDBJ whole genome shotgun (WGS) entry which is preliminary data.</text>
</comment>
<keyword evidence="3" id="KW-0472">Membrane</keyword>
<accession>A0A210PWK6</accession>
<feature type="signal peptide" evidence="4">
    <location>
        <begin position="1"/>
        <end position="21"/>
    </location>
</feature>
<keyword evidence="6" id="KW-0449">Lipoprotein</keyword>
<feature type="repeat" description="LDL-receptor class B" evidence="1">
    <location>
        <begin position="485"/>
        <end position="528"/>
    </location>
</feature>
<keyword evidence="7" id="KW-1185">Reference proteome</keyword>
<dbReference type="InterPro" id="IPR009030">
    <property type="entry name" value="Growth_fac_rcpt_cys_sf"/>
</dbReference>
<evidence type="ECO:0000256" key="3">
    <source>
        <dbReference type="SAM" id="Phobius"/>
    </source>
</evidence>
<organism evidence="6 7">
    <name type="scientific">Mizuhopecten yessoensis</name>
    <name type="common">Japanese scallop</name>
    <name type="synonym">Patinopecten yessoensis</name>
    <dbReference type="NCBI Taxonomy" id="6573"/>
    <lineage>
        <taxon>Eukaryota</taxon>
        <taxon>Metazoa</taxon>
        <taxon>Spiralia</taxon>
        <taxon>Lophotrochozoa</taxon>
        <taxon>Mollusca</taxon>
        <taxon>Bivalvia</taxon>
        <taxon>Autobranchia</taxon>
        <taxon>Pteriomorphia</taxon>
        <taxon>Pectinida</taxon>
        <taxon>Pectinoidea</taxon>
        <taxon>Pectinidae</taxon>
        <taxon>Mizuhopecten</taxon>
    </lineage>
</organism>
<protein>
    <submittedName>
        <fullName evidence="6">Low-density lipoprotein receptor-related protein 4</fullName>
    </submittedName>
</protein>
<dbReference type="FunFam" id="2.120.10.30:FF:000132">
    <property type="entry name" value="Uncharacterized protein"/>
    <property type="match status" value="3"/>
</dbReference>
<sequence length="1079" mass="121319">MSRNYNNIFMFLLGIILTSDAVRHGRNLIWAMHPASGNGVSRIMAIEGDPEEWVPTANVTVRHISAPHTGWQFRGVAFHYDMEILFWTESSNKRIQGLTLNGSVSTRTVFTSTSNEVDGVVVDWISNNMYFADANYNWITLVALNSTDNFYKKIINTGLDKPHGIAIYPQKGYLFWSDWGLKPKIETSDLTGNNRRTLVSTDITHPRGLAVDQSMNKLYWVDSGKDTIERVDFNGNNRKTLAQVQGSNFFGIALYKRYLFVTEQQEGHLRIYDKHTGNKYINYQLGHRPYGIVMYDEELQPGDRQECEALSCEQICINNPPFGASCYCGDGYTLQGDQKTCVESEFFIQPAHIYAIGDAICQYPVNLADMSLVNVTLDKQCFMKNGKGFTALTYDASAKILYYTANMTNSIGTVQLKKGAYTDTVIRGLGDVRGMALDWTTSTLYWTDRQFKHIMVAKTDGRYQKAIIDSGLVEPLGIAVHPKRGTMYWTDPGRQVIEMSYMNGDFRAELQIFSGVRHPNHLCIDFHKDRLYWSDSELFQIGSYDLGDGHVTIAYTQQSAKFFGISIYQDYIIWTDTDKMNGIHVADLNTGTKKRGILHPQVGVSADLITYDQSNQPNFTGSCTDSPCDQLCLPNSPTTSFCACGTGFELDDGNINKCTSHLLSDNFLVVSDSHQRHMYQVGLDDQSVHAIPLSNMYRPIALDYDPIFEKLYWTDNMAKLIKGAHLDSQTEFTLQSLTNASVIDGIAVDYISRLLYYTNTGLDTITVISLARTRLSRTIVSEGLEQPRDIALHPLDGRMFWTDWGSQPKIEAANMDGSDRVTLVNLTENSWPNGIAVDYAGRKIYWVDAKYNKIEVVDINGLSRKTLIEEPISHYFGITVLGDYLYVTDWKRNYISRLLKTGGGSMEQVGPSSFSRVNGIAAYSRDSVLKGKNACFDNTCDHLCLPKWNFKYTCACSDGYVLLGDRCVSSELPNNTTTEPVSTPEPDVSSSLRERPVPDKGLHVGAIAAIASVGVIVAVIATIASIFLYRKYKNQFIHHDRLVEDNQVDSFYRITFPDNKDEPMVDSGIVNPGYKQMDR</sequence>
<dbReference type="SMART" id="SM00181">
    <property type="entry name" value="EGF"/>
    <property type="match status" value="3"/>
</dbReference>
<feature type="chain" id="PRO_5012623039" evidence="4">
    <location>
        <begin position="22"/>
        <end position="1079"/>
    </location>
</feature>
<feature type="domain" description="EGF-like" evidence="5">
    <location>
        <begin position="954"/>
        <end position="967"/>
    </location>
</feature>